<dbReference type="PANTHER" id="PTHR43066:SF11">
    <property type="entry name" value="PEPTIDASE S54 RHOMBOID DOMAIN-CONTAINING PROTEIN"/>
    <property type="match status" value="1"/>
</dbReference>
<reference evidence="8 9" key="1">
    <citation type="submission" date="2023-05" db="EMBL/GenBank/DDBJ databases">
        <title>Corynebacterium suedekumii sp. nov. and Corynebacterium breve sp. nov. isolated from raw cow's milk.</title>
        <authorList>
            <person name="Baer M.K."/>
            <person name="Mehl L."/>
            <person name="Hellmuth R."/>
            <person name="Marke G."/>
            <person name="Lipski A."/>
        </authorList>
    </citation>
    <scope>NUCLEOTIDE SEQUENCE [LARGE SCALE GENOMIC DNA]</scope>
    <source>
        <strain evidence="8 9">LM112</strain>
    </source>
</reference>
<dbReference type="GO" id="GO:0008233">
    <property type="term" value="F:peptidase activity"/>
    <property type="evidence" value="ECO:0007669"/>
    <property type="project" value="UniProtKB-KW"/>
</dbReference>
<evidence type="ECO:0000256" key="6">
    <source>
        <dbReference type="SAM" id="Phobius"/>
    </source>
</evidence>
<keyword evidence="8" id="KW-0378">Hydrolase</keyword>
<evidence type="ECO:0000256" key="1">
    <source>
        <dbReference type="ARBA" id="ARBA00004141"/>
    </source>
</evidence>
<dbReference type="InterPro" id="IPR035952">
    <property type="entry name" value="Rhomboid-like_sf"/>
</dbReference>
<dbReference type="Proteomes" id="UP001238805">
    <property type="component" value="Chromosome"/>
</dbReference>
<comment type="subcellular location">
    <subcellularLocation>
        <location evidence="1">Membrane</location>
        <topology evidence="1">Multi-pass membrane protein</topology>
    </subcellularLocation>
</comment>
<feature type="transmembrane region" description="Helical" evidence="6">
    <location>
        <begin position="141"/>
        <end position="161"/>
    </location>
</feature>
<organism evidence="8 9">
    <name type="scientific">Corynebacterium suedekumii</name>
    <dbReference type="NCBI Taxonomy" id="3049801"/>
    <lineage>
        <taxon>Bacteria</taxon>
        <taxon>Bacillati</taxon>
        <taxon>Actinomycetota</taxon>
        <taxon>Actinomycetes</taxon>
        <taxon>Mycobacteriales</taxon>
        <taxon>Corynebacteriaceae</taxon>
        <taxon>Corynebacterium</taxon>
    </lineage>
</organism>
<evidence type="ECO:0000256" key="5">
    <source>
        <dbReference type="SAM" id="MobiDB-lite"/>
    </source>
</evidence>
<evidence type="ECO:0000313" key="9">
    <source>
        <dbReference type="Proteomes" id="UP001238805"/>
    </source>
</evidence>
<evidence type="ECO:0000256" key="2">
    <source>
        <dbReference type="ARBA" id="ARBA00022692"/>
    </source>
</evidence>
<accession>A0ABY8VNC4</accession>
<feature type="region of interest" description="Disordered" evidence="5">
    <location>
        <begin position="1"/>
        <end position="28"/>
    </location>
</feature>
<dbReference type="Gene3D" id="1.20.1540.10">
    <property type="entry name" value="Rhomboid-like"/>
    <property type="match status" value="1"/>
</dbReference>
<name>A0ABY8VNC4_9CORY</name>
<keyword evidence="9" id="KW-1185">Reference proteome</keyword>
<keyword evidence="3 6" id="KW-1133">Transmembrane helix</keyword>
<evidence type="ECO:0000259" key="7">
    <source>
        <dbReference type="Pfam" id="PF01694"/>
    </source>
</evidence>
<feature type="transmembrane region" description="Helical" evidence="6">
    <location>
        <begin position="192"/>
        <end position="213"/>
    </location>
</feature>
<feature type="domain" description="Peptidase S54 rhomboid" evidence="7">
    <location>
        <begin position="77"/>
        <end position="211"/>
    </location>
</feature>
<dbReference type="RefSeq" id="WP_284875080.1">
    <property type="nucleotide sequence ID" value="NZ_CP126970.1"/>
</dbReference>
<dbReference type="InterPro" id="IPR022764">
    <property type="entry name" value="Peptidase_S54_rhomboid_dom"/>
</dbReference>
<dbReference type="SUPFAM" id="SSF144091">
    <property type="entry name" value="Rhomboid-like"/>
    <property type="match status" value="1"/>
</dbReference>
<feature type="transmembrane region" description="Helical" evidence="6">
    <location>
        <begin position="91"/>
        <end position="108"/>
    </location>
</feature>
<feature type="transmembrane region" description="Helical" evidence="6">
    <location>
        <begin position="168"/>
        <end position="186"/>
    </location>
</feature>
<keyword evidence="8" id="KW-0645">Protease</keyword>
<evidence type="ECO:0000313" key="8">
    <source>
        <dbReference type="EMBL" id="WIM70491.1"/>
    </source>
</evidence>
<proteinExistence type="predicted"/>
<sequence length="234" mass="25423">MSQYPMPNPYQQPYQPLQPSPTAPAPSLRETARRRFRSGLSFAALYVIVIWAVHLINGLLFGGVLIFFGIHPLDLSSIWHIFTSPLLHADFGHLISNTVPGAVFSFLIGMSGKRVWWEVLAFVVIVGGLGTWLLGGVGTNHIGASGLVYGWLGYLLVRGIFNRSLPQILVGVVLGVFYSGLVWGVLPGTPGVSWQAHLFGALGGILAGMLITSDDPPALKARRERKALERGRRS</sequence>
<evidence type="ECO:0000256" key="3">
    <source>
        <dbReference type="ARBA" id="ARBA00022989"/>
    </source>
</evidence>
<gene>
    <name evidence="8" type="ORF">QP029_01075</name>
</gene>
<evidence type="ECO:0000256" key="4">
    <source>
        <dbReference type="ARBA" id="ARBA00023136"/>
    </source>
</evidence>
<dbReference type="GO" id="GO:0006508">
    <property type="term" value="P:proteolysis"/>
    <property type="evidence" value="ECO:0007669"/>
    <property type="project" value="UniProtKB-KW"/>
</dbReference>
<feature type="compositionally biased region" description="Pro residues" evidence="5">
    <location>
        <begin position="1"/>
        <end position="24"/>
    </location>
</feature>
<feature type="transmembrane region" description="Helical" evidence="6">
    <location>
        <begin position="43"/>
        <end position="71"/>
    </location>
</feature>
<feature type="transmembrane region" description="Helical" evidence="6">
    <location>
        <begin position="115"/>
        <end position="135"/>
    </location>
</feature>
<keyword evidence="4 6" id="KW-0472">Membrane</keyword>
<dbReference type="Pfam" id="PF01694">
    <property type="entry name" value="Rhomboid"/>
    <property type="match status" value="1"/>
</dbReference>
<dbReference type="PANTHER" id="PTHR43066">
    <property type="entry name" value="RHOMBOID-RELATED PROTEIN"/>
    <property type="match status" value="1"/>
</dbReference>
<dbReference type="EMBL" id="CP126970">
    <property type="protein sequence ID" value="WIM70491.1"/>
    <property type="molecule type" value="Genomic_DNA"/>
</dbReference>
<keyword evidence="2 6" id="KW-0812">Transmembrane</keyword>
<dbReference type="EC" id="3.4.21.-" evidence="8"/>
<protein>
    <submittedName>
        <fullName evidence="8">Rhomboid family intramembrane serine protease</fullName>
        <ecNumber evidence="8">3.4.21.-</ecNumber>
    </submittedName>
</protein>